<proteinExistence type="predicted"/>
<gene>
    <name evidence="1" type="ORF">LCGC14_0070350</name>
</gene>
<evidence type="ECO:0000313" key="1">
    <source>
        <dbReference type="EMBL" id="KKO06023.1"/>
    </source>
</evidence>
<comment type="caution">
    <text evidence="1">The sequence shown here is derived from an EMBL/GenBank/DDBJ whole genome shotgun (WGS) entry which is preliminary data.</text>
</comment>
<reference evidence="1" key="1">
    <citation type="journal article" date="2015" name="Nature">
        <title>Complex archaea that bridge the gap between prokaryotes and eukaryotes.</title>
        <authorList>
            <person name="Spang A."/>
            <person name="Saw J.H."/>
            <person name="Jorgensen S.L."/>
            <person name="Zaremba-Niedzwiedzka K."/>
            <person name="Martijn J."/>
            <person name="Lind A.E."/>
            <person name="van Eijk R."/>
            <person name="Schleper C."/>
            <person name="Guy L."/>
            <person name="Ettema T.J."/>
        </authorList>
    </citation>
    <scope>NUCLEOTIDE SEQUENCE</scope>
</reference>
<accession>A0A0F9W1E0</accession>
<sequence>MVGGSSVLEPTSKVVFFFNVELRESVIRKKQLHFILISLLR</sequence>
<organism evidence="1">
    <name type="scientific">marine sediment metagenome</name>
    <dbReference type="NCBI Taxonomy" id="412755"/>
    <lineage>
        <taxon>unclassified sequences</taxon>
        <taxon>metagenomes</taxon>
        <taxon>ecological metagenomes</taxon>
    </lineage>
</organism>
<protein>
    <submittedName>
        <fullName evidence="1">Uncharacterized protein</fullName>
    </submittedName>
</protein>
<dbReference type="EMBL" id="LAZR01000017">
    <property type="protein sequence ID" value="KKO06023.1"/>
    <property type="molecule type" value="Genomic_DNA"/>
</dbReference>
<name>A0A0F9W1E0_9ZZZZ</name>
<dbReference type="AlphaFoldDB" id="A0A0F9W1E0"/>